<reference evidence="1 2" key="1">
    <citation type="submission" date="2019-01" db="EMBL/GenBank/DDBJ databases">
        <title>Sphingomonas mucosissima sp. nov. and Sphingomonas desiccabilis sp. nov., from biological soil crusts in the Colorado Plateau, USA.</title>
        <authorList>
            <person name="Zhu D."/>
        </authorList>
    </citation>
    <scope>NUCLEOTIDE SEQUENCE [LARGE SCALE GENOMIC DNA]</scope>
    <source>
        <strain evidence="1 2">CP1D</strain>
    </source>
</reference>
<dbReference type="Pfam" id="PF10677">
    <property type="entry name" value="DUF2490"/>
    <property type="match status" value="1"/>
</dbReference>
<name>A0A4Q2IWB5_9SPHN</name>
<proteinExistence type="predicted"/>
<dbReference type="PROSITE" id="PS51257">
    <property type="entry name" value="PROKAR_LIPOPROTEIN"/>
    <property type="match status" value="1"/>
</dbReference>
<accession>A0A4Q2IWB5</accession>
<sequence length="300" mass="33510">MAQPARSAAAEAARSRTRKWIPPNTTVLQGCSTVPAEASARVRRPRQPRAVASQPGSFSLSAKRFRRRGAVAEIGRRPELRFSVVLALALATAATPAAAQEHDAQLWLTANASTELREGLKLELETNQRFSDNSGELYESQYLAALTVQVATGVTLTGGLNRVVRPRDGRVQSTEWRPRQQIGFAIAKLGSGQLAGRVRLEQRFRSDDSEMGHRVRPEITYTLPVYRDVKLRLAHESYFNLNSTGFQDRGHERMRNWAIATVPVTKNLSAQLGYMNQYRFNDEDPDVMEHGLMTALYVTF</sequence>
<dbReference type="OrthoDB" id="5381041at2"/>
<dbReference type="InterPro" id="IPR019619">
    <property type="entry name" value="DUF2490"/>
</dbReference>
<comment type="caution">
    <text evidence="1">The sequence shown here is derived from an EMBL/GenBank/DDBJ whole genome shotgun (WGS) entry which is preliminary data.</text>
</comment>
<gene>
    <name evidence="1" type="ORF">EO081_05220</name>
</gene>
<keyword evidence="2" id="KW-1185">Reference proteome</keyword>
<evidence type="ECO:0000313" key="1">
    <source>
        <dbReference type="EMBL" id="RXZ35049.1"/>
    </source>
</evidence>
<organism evidence="1 2">
    <name type="scientific">Sphingomonas desiccabilis</name>
    <dbReference type="NCBI Taxonomy" id="429134"/>
    <lineage>
        <taxon>Bacteria</taxon>
        <taxon>Pseudomonadati</taxon>
        <taxon>Pseudomonadota</taxon>
        <taxon>Alphaproteobacteria</taxon>
        <taxon>Sphingomonadales</taxon>
        <taxon>Sphingomonadaceae</taxon>
        <taxon>Sphingomonas</taxon>
    </lineage>
</organism>
<protein>
    <submittedName>
        <fullName evidence="1">DUF2490 domain-containing protein</fullName>
    </submittedName>
</protein>
<dbReference type="Proteomes" id="UP000292347">
    <property type="component" value="Unassembled WGS sequence"/>
</dbReference>
<evidence type="ECO:0000313" key="2">
    <source>
        <dbReference type="Proteomes" id="UP000292347"/>
    </source>
</evidence>
<dbReference type="AlphaFoldDB" id="A0A4Q2IWB5"/>
<dbReference type="EMBL" id="SDPT01000001">
    <property type="protein sequence ID" value="RXZ35049.1"/>
    <property type="molecule type" value="Genomic_DNA"/>
</dbReference>